<evidence type="ECO:0000256" key="4">
    <source>
        <dbReference type="ARBA" id="ARBA00022679"/>
    </source>
</evidence>
<feature type="domain" description="PAC" evidence="11">
    <location>
        <begin position="572"/>
        <end position="625"/>
    </location>
</feature>
<keyword evidence="13" id="KW-1185">Reference proteome</keyword>
<dbReference type="CDD" id="cd00082">
    <property type="entry name" value="HisKA"/>
    <property type="match status" value="1"/>
</dbReference>
<dbReference type="Gene3D" id="3.30.565.10">
    <property type="entry name" value="Histidine kinase-like ATPase, C-terminal domain"/>
    <property type="match status" value="1"/>
</dbReference>
<accession>A0ABS0Y584</accession>
<evidence type="ECO:0000259" key="11">
    <source>
        <dbReference type="PROSITE" id="PS50113"/>
    </source>
</evidence>
<dbReference type="SUPFAM" id="SSF52172">
    <property type="entry name" value="CheY-like"/>
    <property type="match status" value="1"/>
</dbReference>
<dbReference type="SMART" id="SM00387">
    <property type="entry name" value="HATPase_c"/>
    <property type="match status" value="1"/>
</dbReference>
<feature type="domain" description="Histidine kinase" evidence="8">
    <location>
        <begin position="638"/>
        <end position="858"/>
    </location>
</feature>
<comment type="caution">
    <text evidence="12">The sequence shown here is derived from an EMBL/GenBank/DDBJ whole genome shotgun (WGS) entry which is preliminary data.</text>
</comment>
<evidence type="ECO:0000256" key="6">
    <source>
        <dbReference type="PROSITE-ProRule" id="PRU00169"/>
    </source>
</evidence>
<dbReference type="PROSITE" id="PS50112">
    <property type="entry name" value="PAS"/>
    <property type="match status" value="1"/>
</dbReference>
<feature type="domain" description="PAS" evidence="10">
    <location>
        <begin position="497"/>
        <end position="571"/>
    </location>
</feature>
<gene>
    <name evidence="12" type="ORF">JAO75_17570</name>
</gene>
<evidence type="ECO:0000256" key="2">
    <source>
        <dbReference type="ARBA" id="ARBA00012438"/>
    </source>
</evidence>
<dbReference type="InterPro" id="IPR003018">
    <property type="entry name" value="GAF"/>
</dbReference>
<dbReference type="PROSITE" id="PS50113">
    <property type="entry name" value="PAC"/>
    <property type="match status" value="1"/>
</dbReference>
<comment type="catalytic activity">
    <reaction evidence="1">
        <text>ATP + protein L-histidine = ADP + protein N-phospho-L-histidine.</text>
        <dbReference type="EC" id="2.7.13.3"/>
    </reaction>
</comment>
<evidence type="ECO:0000313" key="13">
    <source>
        <dbReference type="Proteomes" id="UP000620670"/>
    </source>
</evidence>
<evidence type="ECO:0000313" key="12">
    <source>
        <dbReference type="EMBL" id="MBJ6127215.1"/>
    </source>
</evidence>
<dbReference type="Gene3D" id="3.30.450.40">
    <property type="match status" value="1"/>
</dbReference>
<dbReference type="InterPro" id="IPR001789">
    <property type="entry name" value="Sig_transdc_resp-reg_receiver"/>
</dbReference>
<feature type="coiled-coil region" evidence="7">
    <location>
        <begin position="330"/>
        <end position="361"/>
    </location>
</feature>
<keyword evidence="4" id="KW-0808">Transferase</keyword>
<dbReference type="InterPro" id="IPR000014">
    <property type="entry name" value="PAS"/>
</dbReference>
<dbReference type="Pfam" id="PF08448">
    <property type="entry name" value="PAS_4"/>
    <property type="match status" value="2"/>
</dbReference>
<dbReference type="NCBIfam" id="TIGR00229">
    <property type="entry name" value="sensory_box"/>
    <property type="match status" value="1"/>
</dbReference>
<evidence type="ECO:0000259" key="8">
    <source>
        <dbReference type="PROSITE" id="PS50109"/>
    </source>
</evidence>
<dbReference type="InterPro" id="IPR013656">
    <property type="entry name" value="PAS_4"/>
</dbReference>
<keyword evidence="3 6" id="KW-0597">Phosphoprotein</keyword>
<keyword evidence="5" id="KW-0418">Kinase</keyword>
<dbReference type="SMART" id="SM00448">
    <property type="entry name" value="REC"/>
    <property type="match status" value="1"/>
</dbReference>
<dbReference type="SUPFAM" id="SSF47384">
    <property type="entry name" value="Homodimeric domain of signal transducing histidine kinase"/>
    <property type="match status" value="1"/>
</dbReference>
<dbReference type="Pfam" id="PF02518">
    <property type="entry name" value="HATPase_c"/>
    <property type="match status" value="1"/>
</dbReference>
<proteinExistence type="predicted"/>
<dbReference type="SMART" id="SM00388">
    <property type="entry name" value="HisKA"/>
    <property type="match status" value="1"/>
</dbReference>
<dbReference type="Pfam" id="PF01590">
    <property type="entry name" value="GAF"/>
    <property type="match status" value="1"/>
</dbReference>
<dbReference type="SMART" id="SM00065">
    <property type="entry name" value="GAF"/>
    <property type="match status" value="1"/>
</dbReference>
<dbReference type="InterPro" id="IPR003594">
    <property type="entry name" value="HATPase_dom"/>
</dbReference>
<evidence type="ECO:0000256" key="3">
    <source>
        <dbReference type="ARBA" id="ARBA00022553"/>
    </source>
</evidence>
<dbReference type="Gene3D" id="1.10.287.130">
    <property type="match status" value="1"/>
</dbReference>
<dbReference type="Pfam" id="PF00512">
    <property type="entry name" value="HisKA"/>
    <property type="match status" value="1"/>
</dbReference>
<dbReference type="Pfam" id="PF00072">
    <property type="entry name" value="Response_reg"/>
    <property type="match status" value="1"/>
</dbReference>
<dbReference type="Proteomes" id="UP000620670">
    <property type="component" value="Unassembled WGS sequence"/>
</dbReference>
<dbReference type="EC" id="2.7.13.3" evidence="2"/>
<dbReference type="PANTHER" id="PTHR43065:SF42">
    <property type="entry name" value="TWO-COMPONENT SENSOR PPRA"/>
    <property type="match status" value="1"/>
</dbReference>
<evidence type="ECO:0000259" key="10">
    <source>
        <dbReference type="PROSITE" id="PS50112"/>
    </source>
</evidence>
<dbReference type="SUPFAM" id="SSF55874">
    <property type="entry name" value="ATPase domain of HSP90 chaperone/DNA topoisomerase II/histidine kinase"/>
    <property type="match status" value="1"/>
</dbReference>
<dbReference type="PRINTS" id="PR00344">
    <property type="entry name" value="BCTRLSENSOR"/>
</dbReference>
<reference evidence="13" key="1">
    <citation type="submission" date="2020-12" db="EMBL/GenBank/DDBJ databases">
        <title>Hymenobacter sp.</title>
        <authorList>
            <person name="Kim M.K."/>
        </authorList>
    </citation>
    <scope>NUCLEOTIDE SEQUENCE [LARGE SCALE GENOMIC DNA]</scope>
    <source>
        <strain evidence="13">BT325</strain>
    </source>
</reference>
<name>A0ABS0Y584_9HYPH</name>
<dbReference type="EMBL" id="JAELXT010000021">
    <property type="protein sequence ID" value="MBJ6127215.1"/>
    <property type="molecule type" value="Genomic_DNA"/>
</dbReference>
<dbReference type="InterPro" id="IPR003661">
    <property type="entry name" value="HisK_dim/P_dom"/>
</dbReference>
<dbReference type="Gene3D" id="3.30.450.20">
    <property type="entry name" value="PAS domain"/>
    <property type="match status" value="3"/>
</dbReference>
<dbReference type="InterPro" id="IPR036097">
    <property type="entry name" value="HisK_dim/P_sf"/>
</dbReference>
<dbReference type="RefSeq" id="WP_199050443.1">
    <property type="nucleotide sequence ID" value="NZ_JAELXT010000021.1"/>
</dbReference>
<dbReference type="SUPFAM" id="SSF55781">
    <property type="entry name" value="GAF domain-like"/>
    <property type="match status" value="1"/>
</dbReference>
<dbReference type="PROSITE" id="PS50110">
    <property type="entry name" value="RESPONSE_REGULATORY"/>
    <property type="match status" value="1"/>
</dbReference>
<evidence type="ECO:0000256" key="1">
    <source>
        <dbReference type="ARBA" id="ARBA00000085"/>
    </source>
</evidence>
<dbReference type="InterPro" id="IPR004358">
    <property type="entry name" value="Sig_transdc_His_kin-like_C"/>
</dbReference>
<evidence type="ECO:0000256" key="7">
    <source>
        <dbReference type="SAM" id="Coils"/>
    </source>
</evidence>
<dbReference type="SUPFAM" id="SSF55785">
    <property type="entry name" value="PYP-like sensor domain (PAS domain)"/>
    <property type="match status" value="2"/>
</dbReference>
<evidence type="ECO:0000259" key="9">
    <source>
        <dbReference type="PROSITE" id="PS50110"/>
    </source>
</evidence>
<dbReference type="Gene3D" id="3.40.50.2300">
    <property type="match status" value="1"/>
</dbReference>
<dbReference type="PANTHER" id="PTHR43065">
    <property type="entry name" value="SENSOR HISTIDINE KINASE"/>
    <property type="match status" value="1"/>
</dbReference>
<evidence type="ECO:0000256" key="5">
    <source>
        <dbReference type="ARBA" id="ARBA00022777"/>
    </source>
</evidence>
<dbReference type="InterPro" id="IPR011006">
    <property type="entry name" value="CheY-like_superfamily"/>
</dbReference>
<dbReference type="InterPro" id="IPR035965">
    <property type="entry name" value="PAS-like_dom_sf"/>
</dbReference>
<dbReference type="PROSITE" id="PS50109">
    <property type="entry name" value="HIS_KIN"/>
    <property type="match status" value="1"/>
</dbReference>
<dbReference type="InterPro" id="IPR005467">
    <property type="entry name" value="His_kinase_dom"/>
</dbReference>
<sequence>MGTKVEASDQESLDFLVNGGETAALILAHDWSATPLGLPETWPQSLRSSLSICLTSSFPTAIYWGPELHLLYNDAWAPIPAGRHPWALGRPGAEVWTDIWDVVYPQLARVLETGEGFSTYDQMLPMVRGGVRRETYWNYSFTPIRGEDGSIAGVFNQGHETTDRVLGERRNRFLLDLSDKLRSLADPRKVIEVAQEALGRHLGANRVGYGEVEETARYFTTDRNWTDGSVPSREGTHDLAGFGPDVLAALRAGIPLLISDAARDPRTSAPESLAAFDAIDTRAAITASLVKEGRMRVALYVHAREPRPWDEHDVELVTEVAERTWAAVERARSEAALREREARLRQLNDTLEHRIEAALAERNLLATIVETTDVQIQVLDREYRWLAINKACADEYQRIFGKRPEIGKNLLELLADRPDQQAAAKAVWSRALAGEAFTQVSEFGDPELDSRSYEMRFEVLRGPDGSQAGAFLMGRDVTERVAEQQRLAEAQAARREADALYRAYFENAPEALFVVGVRSDGGFVVEEVNPAHEAGVGFKIEDIRGKRIEHILPPSVARRVLETYRHVVETGTIYQYREVFDLAGGPQHWDTSLVPVRDAEGHIIRLMGSSRNVTRQVTAEEALRQSQKMESMGQLTGGVAHDFNNLLTPIVGALDMLQSRGVGGEREQRLIAGAAQSAERAKTLVQRLLAFARRQPLQMTAVDVGKVVRGMADLVASTTGPQVRVMVEAAEDLPPAKADPNQLEMALLNLAVNARDAMPRGGTLRITASAETVQAGVGGTLQAGRYVRLSVADTGTGMDEGTLARAVEPFFSTKGIGKGTGLGLSMVHGLASQLGGALSIKSKPGLGTNVELWLPESADRPEAPGPARAVHLAHARKSALLVDDEELVRLSTADMLADLGYDVLEATTAEEGLALVQKGAELDLLVTDHLMPGMTGSDLARTVQTLRPGVPILVISGYAESEGIEPDLPRLTKPFRKDELAASIASLMNGRSS</sequence>
<dbReference type="InterPro" id="IPR000700">
    <property type="entry name" value="PAS-assoc_C"/>
</dbReference>
<feature type="modified residue" description="4-aspartylphosphate" evidence="6">
    <location>
        <position position="928"/>
    </location>
</feature>
<feature type="domain" description="Response regulatory" evidence="9">
    <location>
        <begin position="878"/>
        <end position="988"/>
    </location>
</feature>
<dbReference type="InterPro" id="IPR029016">
    <property type="entry name" value="GAF-like_dom_sf"/>
</dbReference>
<dbReference type="CDD" id="cd00130">
    <property type="entry name" value="PAS"/>
    <property type="match status" value="1"/>
</dbReference>
<organism evidence="12 13">
    <name type="scientific">Microvirga splendida</name>
    <dbReference type="NCBI Taxonomy" id="2795727"/>
    <lineage>
        <taxon>Bacteria</taxon>
        <taxon>Pseudomonadati</taxon>
        <taxon>Pseudomonadota</taxon>
        <taxon>Alphaproteobacteria</taxon>
        <taxon>Hyphomicrobiales</taxon>
        <taxon>Methylobacteriaceae</taxon>
        <taxon>Microvirga</taxon>
    </lineage>
</organism>
<keyword evidence="7" id="KW-0175">Coiled coil</keyword>
<protein>
    <recommendedName>
        <fullName evidence="2">histidine kinase</fullName>
        <ecNumber evidence="2">2.7.13.3</ecNumber>
    </recommendedName>
</protein>
<dbReference type="InterPro" id="IPR036890">
    <property type="entry name" value="HATPase_C_sf"/>
</dbReference>